<dbReference type="InterPro" id="IPR050493">
    <property type="entry name" value="FAD-dep_Monooxygenase_BioMet"/>
</dbReference>
<protein>
    <submittedName>
        <fullName evidence="4">Monooxygenase</fullName>
    </submittedName>
</protein>
<dbReference type="AlphaFoldDB" id="A0A9P8N3F9"/>
<evidence type="ECO:0000313" key="5">
    <source>
        <dbReference type="Proteomes" id="UP000824596"/>
    </source>
</evidence>
<evidence type="ECO:0000256" key="2">
    <source>
        <dbReference type="ARBA" id="ARBA00023002"/>
    </source>
</evidence>
<evidence type="ECO:0000313" key="4">
    <source>
        <dbReference type="EMBL" id="KAH0966114.1"/>
    </source>
</evidence>
<dbReference type="GeneID" id="68353259"/>
<dbReference type="Proteomes" id="UP000824596">
    <property type="component" value="Unassembled WGS sequence"/>
</dbReference>
<proteinExistence type="inferred from homology"/>
<keyword evidence="2" id="KW-0560">Oxidoreductase</keyword>
<dbReference type="PANTHER" id="PTHR13789:SF309">
    <property type="entry name" value="PUTATIVE (AFU_ORTHOLOGUE AFUA_6G14510)-RELATED"/>
    <property type="match status" value="1"/>
</dbReference>
<organism evidence="4 5">
    <name type="scientific">Hirsutella rhossiliensis</name>
    <dbReference type="NCBI Taxonomy" id="111463"/>
    <lineage>
        <taxon>Eukaryota</taxon>
        <taxon>Fungi</taxon>
        <taxon>Dikarya</taxon>
        <taxon>Ascomycota</taxon>
        <taxon>Pezizomycotina</taxon>
        <taxon>Sordariomycetes</taxon>
        <taxon>Hypocreomycetidae</taxon>
        <taxon>Hypocreales</taxon>
        <taxon>Ophiocordycipitaceae</taxon>
        <taxon>Hirsutella</taxon>
    </lineage>
</organism>
<name>A0A9P8N3F9_9HYPO</name>
<keyword evidence="3 4" id="KW-0503">Monooxygenase</keyword>
<dbReference type="PANTHER" id="PTHR13789">
    <property type="entry name" value="MONOOXYGENASE"/>
    <property type="match status" value="1"/>
</dbReference>
<dbReference type="GO" id="GO:0004497">
    <property type="term" value="F:monooxygenase activity"/>
    <property type="evidence" value="ECO:0007669"/>
    <property type="project" value="UniProtKB-KW"/>
</dbReference>
<gene>
    <name evidence="4" type="ORF">HRG_04130</name>
</gene>
<reference evidence="4" key="1">
    <citation type="submission" date="2021-09" db="EMBL/GenBank/DDBJ databases">
        <title>A high-quality genome of the endoparasitic fungus Hirsutella rhossiliensis with a comparison of Hirsutella genomes reveals transposable elements contributing to genome size variation.</title>
        <authorList>
            <person name="Lin R."/>
            <person name="Jiao Y."/>
            <person name="Sun X."/>
            <person name="Ling J."/>
            <person name="Xie B."/>
            <person name="Cheng X."/>
        </authorList>
    </citation>
    <scope>NUCLEOTIDE SEQUENCE</scope>
    <source>
        <strain evidence="4">HR02</strain>
    </source>
</reference>
<evidence type="ECO:0000256" key="3">
    <source>
        <dbReference type="ARBA" id="ARBA00023033"/>
    </source>
</evidence>
<dbReference type="OrthoDB" id="655030at2759"/>
<accession>A0A9P8N3F9</accession>
<dbReference type="Gene3D" id="3.50.50.60">
    <property type="entry name" value="FAD/NAD(P)-binding domain"/>
    <property type="match status" value="2"/>
</dbReference>
<evidence type="ECO:0000256" key="1">
    <source>
        <dbReference type="ARBA" id="ARBA00007992"/>
    </source>
</evidence>
<keyword evidence="5" id="KW-1185">Reference proteome</keyword>
<sequence>MEKSESHFLAGKKIIVAGSGIAGLSFVIALRRLWDPALDPPEVIIYDRDGRRIGPDREGYSLALHGLDGDGGLVACRDLGLLDAVLGRAGARADGSTSYKIWDEGLADGRIRVHLSATNGPGVSRTDDCDLLIAADGAHSKVRASFRPDDEPEYNGTVLVGGVGRFVDGVPSTLNHWGMVVSGQGIGYFFAPVDDTGLLWVLSQPQPERTESGDLEALRREALALCPRRRGPKKRRLRRRQ</sequence>
<comment type="similarity">
    <text evidence="1">Belongs to the paxM FAD-dependent monooxygenase family.</text>
</comment>
<comment type="caution">
    <text evidence="4">The sequence shown here is derived from an EMBL/GenBank/DDBJ whole genome shotgun (WGS) entry which is preliminary data.</text>
</comment>
<dbReference type="RefSeq" id="XP_044723627.1">
    <property type="nucleotide sequence ID" value="XM_044862601.1"/>
</dbReference>
<dbReference type="SUPFAM" id="SSF51905">
    <property type="entry name" value="FAD/NAD(P)-binding domain"/>
    <property type="match status" value="1"/>
</dbReference>
<dbReference type="InterPro" id="IPR036188">
    <property type="entry name" value="FAD/NAD-bd_sf"/>
</dbReference>
<dbReference type="EMBL" id="JAIZPD010000003">
    <property type="protein sequence ID" value="KAH0966114.1"/>
    <property type="molecule type" value="Genomic_DNA"/>
</dbReference>